<dbReference type="Gene3D" id="3.40.30.10">
    <property type="entry name" value="Glutaredoxin"/>
    <property type="match status" value="1"/>
</dbReference>
<evidence type="ECO:0000256" key="1">
    <source>
        <dbReference type="ARBA" id="ARBA00012612"/>
    </source>
</evidence>
<reference evidence="9 10" key="2">
    <citation type="submission" date="2018-10" db="EMBL/GenBank/DDBJ databases">
        <authorList>
            <consortium name="Pathogen Informatics"/>
        </authorList>
    </citation>
    <scope>NUCLEOTIDE SEQUENCE [LARGE SCALE GENOMIC DNA]</scope>
</reference>
<dbReference type="EMBL" id="UXUI01008856">
    <property type="protein sequence ID" value="VDD92535.1"/>
    <property type="molecule type" value="Genomic_DNA"/>
</dbReference>
<accession>A0A0N4VB99</accession>
<evidence type="ECO:0000259" key="8">
    <source>
        <dbReference type="PROSITE" id="PS51352"/>
    </source>
</evidence>
<protein>
    <recommendedName>
        <fullName evidence="1">protein-disulfide reductase</fullName>
        <ecNumber evidence="1">1.8.1.8</ecNumber>
    </recommendedName>
</protein>
<dbReference type="SUPFAM" id="SSF52833">
    <property type="entry name" value="Thioredoxin-like"/>
    <property type="match status" value="1"/>
</dbReference>
<dbReference type="GO" id="GO:0047134">
    <property type="term" value="F:protein-disulfide reductase [NAD(P)H] activity"/>
    <property type="evidence" value="ECO:0007669"/>
    <property type="project" value="UniProtKB-EC"/>
</dbReference>
<dbReference type="Proteomes" id="UP000274131">
    <property type="component" value="Unassembled WGS sequence"/>
</dbReference>
<evidence type="ECO:0000256" key="4">
    <source>
        <dbReference type="ARBA" id="ARBA00023027"/>
    </source>
</evidence>
<gene>
    <name evidence="9" type="ORF">EVEC_LOCUS7286</name>
</gene>
<evidence type="ECO:0000256" key="6">
    <source>
        <dbReference type="ARBA" id="ARBA00047388"/>
    </source>
</evidence>
<dbReference type="InterPro" id="IPR013766">
    <property type="entry name" value="Thioredoxin_domain"/>
</dbReference>
<sequence length="124" mass="14399">MGKVVGVYFSAHWCPPCRMFTPVLKDFYEEICDDGFEVVFASFDHSEEEQMNYIRSEHGDWYYVPFGHPSIREAANKLDANGIPALIIFKKNGEIVTKNGRSDVSVWSFIYCFAYWYSSELRSL</sequence>
<dbReference type="AlphaFoldDB" id="A0A0N4VB99"/>
<organism evidence="11">
    <name type="scientific">Enterobius vermicularis</name>
    <name type="common">Human pinworm</name>
    <dbReference type="NCBI Taxonomy" id="51028"/>
    <lineage>
        <taxon>Eukaryota</taxon>
        <taxon>Metazoa</taxon>
        <taxon>Ecdysozoa</taxon>
        <taxon>Nematoda</taxon>
        <taxon>Chromadorea</taxon>
        <taxon>Rhabditida</taxon>
        <taxon>Spirurina</taxon>
        <taxon>Oxyuridomorpha</taxon>
        <taxon>Oxyuroidea</taxon>
        <taxon>Oxyuridae</taxon>
        <taxon>Enterobius</taxon>
    </lineage>
</organism>
<name>A0A0N4VB99_ENTVE</name>
<evidence type="ECO:0000313" key="11">
    <source>
        <dbReference type="WBParaSite" id="EVEC_0000780201-mRNA-1"/>
    </source>
</evidence>
<feature type="domain" description="Thioredoxin" evidence="8">
    <location>
        <begin position="1"/>
        <end position="124"/>
    </location>
</feature>
<keyword evidence="10" id="KW-1185">Reference proteome</keyword>
<dbReference type="CDD" id="cd02964">
    <property type="entry name" value="TryX_like_family"/>
    <property type="match status" value="1"/>
</dbReference>
<dbReference type="InterPro" id="IPR052259">
    <property type="entry name" value="Nucleoredoxin-like"/>
</dbReference>
<dbReference type="STRING" id="51028.A0A0N4VB99"/>
<dbReference type="InterPro" id="IPR012336">
    <property type="entry name" value="Thioredoxin-like_fold"/>
</dbReference>
<dbReference type="InterPro" id="IPR036249">
    <property type="entry name" value="Thioredoxin-like_sf"/>
</dbReference>
<dbReference type="PANTHER" id="PTHR13871:SF103">
    <property type="entry name" value="THIOREDOXIN DOMAIN-CONTAINING PROTEIN"/>
    <property type="match status" value="1"/>
</dbReference>
<keyword evidence="3" id="KW-0560">Oxidoreductase</keyword>
<comment type="similarity">
    <text evidence="5">Belongs to the nucleoredoxin family.</text>
</comment>
<dbReference type="EC" id="1.8.1.8" evidence="1"/>
<reference evidence="11" key="1">
    <citation type="submission" date="2017-02" db="UniProtKB">
        <authorList>
            <consortium name="WormBaseParasite"/>
        </authorList>
    </citation>
    <scope>IDENTIFICATION</scope>
</reference>
<evidence type="ECO:0000313" key="9">
    <source>
        <dbReference type="EMBL" id="VDD92535.1"/>
    </source>
</evidence>
<evidence type="ECO:0000256" key="7">
    <source>
        <dbReference type="ARBA" id="ARBA00047804"/>
    </source>
</evidence>
<dbReference type="PROSITE" id="PS51352">
    <property type="entry name" value="THIOREDOXIN_2"/>
    <property type="match status" value="1"/>
</dbReference>
<dbReference type="WBParaSite" id="EVEC_0000780201-mRNA-1">
    <property type="protein sequence ID" value="EVEC_0000780201-mRNA-1"/>
    <property type="gene ID" value="EVEC_0000780201"/>
</dbReference>
<comment type="catalytic activity">
    <reaction evidence="6">
        <text>[protein]-dithiol + NAD(+) = [protein]-disulfide + NADH + H(+)</text>
        <dbReference type="Rhea" id="RHEA:18749"/>
        <dbReference type="Rhea" id="RHEA-COMP:10593"/>
        <dbReference type="Rhea" id="RHEA-COMP:10594"/>
        <dbReference type="ChEBI" id="CHEBI:15378"/>
        <dbReference type="ChEBI" id="CHEBI:29950"/>
        <dbReference type="ChEBI" id="CHEBI:50058"/>
        <dbReference type="ChEBI" id="CHEBI:57540"/>
        <dbReference type="ChEBI" id="CHEBI:57945"/>
        <dbReference type="EC" id="1.8.1.8"/>
    </reaction>
</comment>
<evidence type="ECO:0000256" key="5">
    <source>
        <dbReference type="ARBA" id="ARBA00025782"/>
    </source>
</evidence>
<dbReference type="OrthoDB" id="189920at2759"/>
<comment type="catalytic activity">
    <reaction evidence="7">
        <text>[protein]-dithiol + NADP(+) = [protein]-disulfide + NADPH + H(+)</text>
        <dbReference type="Rhea" id="RHEA:18753"/>
        <dbReference type="Rhea" id="RHEA-COMP:10593"/>
        <dbReference type="Rhea" id="RHEA-COMP:10594"/>
        <dbReference type="ChEBI" id="CHEBI:15378"/>
        <dbReference type="ChEBI" id="CHEBI:29950"/>
        <dbReference type="ChEBI" id="CHEBI:50058"/>
        <dbReference type="ChEBI" id="CHEBI:57783"/>
        <dbReference type="ChEBI" id="CHEBI:58349"/>
        <dbReference type="EC" id="1.8.1.8"/>
    </reaction>
</comment>
<evidence type="ECO:0000313" key="10">
    <source>
        <dbReference type="Proteomes" id="UP000274131"/>
    </source>
</evidence>
<dbReference type="Pfam" id="PF13905">
    <property type="entry name" value="Thioredoxin_8"/>
    <property type="match status" value="1"/>
</dbReference>
<evidence type="ECO:0000256" key="3">
    <source>
        <dbReference type="ARBA" id="ARBA00023002"/>
    </source>
</evidence>
<proteinExistence type="inferred from homology"/>
<dbReference type="PANTHER" id="PTHR13871">
    <property type="entry name" value="THIOREDOXIN"/>
    <property type="match status" value="1"/>
</dbReference>
<keyword evidence="2" id="KW-0677">Repeat</keyword>
<keyword evidence="4" id="KW-0520">NAD</keyword>
<evidence type="ECO:0000256" key="2">
    <source>
        <dbReference type="ARBA" id="ARBA00022737"/>
    </source>
</evidence>